<evidence type="ECO:0000256" key="1">
    <source>
        <dbReference type="SAM" id="MobiDB-lite"/>
    </source>
</evidence>
<evidence type="ECO:0000313" key="5">
    <source>
        <dbReference type="EMBL" id="CAE0460756.1"/>
    </source>
</evidence>
<dbReference type="PANTHER" id="PTHR31332">
    <property type="entry name" value="7-HYDROXYMETHYL CHLOROPHYLL A REDUCTASE, CHLOROPLASTIC"/>
    <property type="match status" value="1"/>
</dbReference>
<sequence>MYLIRFRFHFPTFCLLIELFSISSKILVDAKSSYKHQHRYKYEDHSLGRALAFAASAPTPKSKGKGPSKSKGPKPIPSEYWPSRFPAQDHCSKCGLCETSYVKHVKTSCAFLGEGMARIDKLEERVHGSRRTDHENKNGMNDNDGHFGVLNQPILLARGVEVDAQWSGVVTGIAISMLESDMVDAVVCIASGDNDNDKDGNKLPAMASSSEPVPILARTVEELQRGKGVKPALAPSLRILDKIRDDPSIRRLLFCGVGCAVQAFRALQNDPEAMESLGLDEDGGVFVLGTNCADNSPSQGAARNFISEGIGIGENNVGDVMGYEFMQDFKVHVKMRSNGSDGDSDEPKSKEGENGDTYVYEKLPYFCLPGSIAQSSIADSCKACFDYTNALADVVVGYMGAPIDKNFSMNTSYQTLAIRNDRGMKMVHAALERETPRISLHGEAQGSGSYEAFVMSTVENDAIVMSMAGQTPPEEGMPKWIGNIVAAIVTRLSPKGMNFARYSIDYHLLRNYLYVLYTWGEERAELSVPLYAKVIVGEYLKSSRSFRELKDAVLEQREL</sequence>
<feature type="chain" id="PRO_5031328417" evidence="2">
    <location>
        <begin position="31"/>
        <end position="559"/>
    </location>
</feature>
<feature type="domain" description="Coenzyme F420 hydrogenase/dehydrogenase beta subunit N-terminal" evidence="3">
    <location>
        <begin position="163"/>
        <end position="240"/>
    </location>
</feature>
<feature type="signal peptide" evidence="2">
    <location>
        <begin position="1"/>
        <end position="30"/>
    </location>
</feature>
<accession>A0A7S3PZI8</accession>
<dbReference type="InterPro" id="IPR007525">
    <property type="entry name" value="FrhB_FdhB_C"/>
</dbReference>
<evidence type="ECO:0000259" key="3">
    <source>
        <dbReference type="Pfam" id="PF04422"/>
    </source>
</evidence>
<evidence type="ECO:0000256" key="2">
    <source>
        <dbReference type="SAM" id="SignalP"/>
    </source>
</evidence>
<evidence type="ECO:0000259" key="4">
    <source>
        <dbReference type="Pfam" id="PF04432"/>
    </source>
</evidence>
<dbReference type="EMBL" id="HBIO01007471">
    <property type="protein sequence ID" value="CAE0460756.1"/>
    <property type="molecule type" value="Transcribed_RNA"/>
</dbReference>
<protein>
    <submittedName>
        <fullName evidence="5">Uncharacterized protein</fullName>
    </submittedName>
</protein>
<name>A0A7S3PZI8_9STRA</name>
<feature type="region of interest" description="Disordered" evidence="1">
    <location>
        <begin position="56"/>
        <end position="79"/>
    </location>
</feature>
<dbReference type="GO" id="GO:0052592">
    <property type="term" value="F:oxidoreductase activity, acting on CH or CH2 groups, with an iron-sulfur protein as acceptor"/>
    <property type="evidence" value="ECO:0007669"/>
    <property type="project" value="TreeGrafter"/>
</dbReference>
<feature type="domain" description="Coenzyme F420 hydrogenase/dehydrogenase beta subunit C-terminal" evidence="4">
    <location>
        <begin position="250"/>
        <end position="434"/>
    </location>
</feature>
<gene>
    <name evidence="5" type="ORF">CDEB00056_LOCUS5597</name>
</gene>
<dbReference type="AlphaFoldDB" id="A0A7S3PZI8"/>
<dbReference type="PANTHER" id="PTHR31332:SF0">
    <property type="entry name" value="7-HYDROXYMETHYL CHLOROPHYLL A REDUCTASE, CHLOROPLASTIC"/>
    <property type="match status" value="1"/>
</dbReference>
<reference evidence="5" key="1">
    <citation type="submission" date="2021-01" db="EMBL/GenBank/DDBJ databases">
        <authorList>
            <person name="Corre E."/>
            <person name="Pelletier E."/>
            <person name="Niang G."/>
            <person name="Scheremetjew M."/>
            <person name="Finn R."/>
            <person name="Kale V."/>
            <person name="Holt S."/>
            <person name="Cochrane G."/>
            <person name="Meng A."/>
            <person name="Brown T."/>
            <person name="Cohen L."/>
        </authorList>
    </citation>
    <scope>NUCLEOTIDE SEQUENCE</scope>
    <source>
        <strain evidence="5">MM31A-1</strain>
    </source>
</reference>
<dbReference type="Pfam" id="PF04422">
    <property type="entry name" value="FrhB_FdhB_N"/>
    <property type="match status" value="1"/>
</dbReference>
<dbReference type="Pfam" id="PF04432">
    <property type="entry name" value="FrhB_FdhB_C"/>
    <property type="match status" value="1"/>
</dbReference>
<proteinExistence type="predicted"/>
<dbReference type="InterPro" id="IPR007516">
    <property type="entry name" value="Co_F420_Hydgase/DH_bsu_N"/>
</dbReference>
<organism evidence="5">
    <name type="scientific">Chaetoceros debilis</name>
    <dbReference type="NCBI Taxonomy" id="122233"/>
    <lineage>
        <taxon>Eukaryota</taxon>
        <taxon>Sar</taxon>
        <taxon>Stramenopiles</taxon>
        <taxon>Ochrophyta</taxon>
        <taxon>Bacillariophyta</taxon>
        <taxon>Coscinodiscophyceae</taxon>
        <taxon>Chaetocerotophycidae</taxon>
        <taxon>Chaetocerotales</taxon>
        <taxon>Chaetocerotaceae</taxon>
        <taxon>Chaetoceros</taxon>
    </lineage>
</organism>
<keyword evidence="2" id="KW-0732">Signal</keyword>
<feature type="compositionally biased region" description="Basic residues" evidence="1">
    <location>
        <begin position="62"/>
        <end position="72"/>
    </location>
</feature>
<dbReference type="InterPro" id="IPR045220">
    <property type="entry name" value="FRHB/FDHB/HCAR-like"/>
</dbReference>